<organism evidence="2 3">
    <name type="scientific">Cellulomonas fulva</name>
    <dbReference type="NCBI Taxonomy" id="2835530"/>
    <lineage>
        <taxon>Bacteria</taxon>
        <taxon>Bacillati</taxon>
        <taxon>Actinomycetota</taxon>
        <taxon>Actinomycetes</taxon>
        <taxon>Micrococcales</taxon>
        <taxon>Cellulomonadaceae</taxon>
        <taxon>Cellulomonas</taxon>
    </lineage>
</organism>
<dbReference type="PANTHER" id="PTHR43019:SF23">
    <property type="entry name" value="PROTEASE DO-LIKE 5, CHLOROPLASTIC"/>
    <property type="match status" value="1"/>
</dbReference>
<dbReference type="RefSeq" id="WP_214352535.1">
    <property type="nucleotide sequence ID" value="NZ_JAHBOH010000002.1"/>
</dbReference>
<sequence>MTDELATLLARATVRIDVDGQVSGTGCLVAPGRVLTCHHVIKQALDRPGGQTIIGVVGPRGPDPTSTPVTAVLTDVTNDLALLTVDLPGAPPPVVSLGDTPRIGDELYAYGYPPRKPDGTSGTFRYEGPEGGPPLLHKLKAGQVQPGLSGAPLLDLRTGTVVGVIRRTRNADTDLGGLAVPIEVVLDSFDRLRRDNADAVARDRRWVERMTQQQRAALGRHDGGPRTARLLVVDIGQRAAEPGDGDERWTVSLSSPSSDLEWGDEIRVDLNILRPDVARLFRMLKATNRSSEKEQSQAVGRALAKALWTDDVQQRLRTLLAAEDQVLDVVLHFRDDVDEDLRYLPWEALQLAPATRSRTARPVWLGTTRGATLVRAVDLGAPGPAVPGAFRAVVFRSFDEGGHLVDVARRVAELASGVGPTTLEPADDGHPTRLALRKVLETSPTLVHVVARGRTDGSDDLIDLDAYPEPTRRPVDAEELADVFRFDVGQGVDPPTLVVLHAVRASESEQPPDMTVFAHDLLDVGVRAVLAFPLPVDDEAATTFFDAFYSRLRTGSSLQTAVQRGREALARWDRYWSFPALVTRDAHPIVLRAPAAPGRPDEPDEPREAVP</sequence>
<evidence type="ECO:0000259" key="1">
    <source>
        <dbReference type="Pfam" id="PF12770"/>
    </source>
</evidence>
<dbReference type="Pfam" id="PF12770">
    <property type="entry name" value="CHAT"/>
    <property type="match status" value="1"/>
</dbReference>
<dbReference type="Pfam" id="PF13365">
    <property type="entry name" value="Trypsin_2"/>
    <property type="match status" value="1"/>
</dbReference>
<dbReference type="PANTHER" id="PTHR43019">
    <property type="entry name" value="SERINE ENDOPROTEASE DEGS"/>
    <property type="match status" value="1"/>
</dbReference>
<proteinExistence type="predicted"/>
<dbReference type="SUPFAM" id="SSF50494">
    <property type="entry name" value="Trypsin-like serine proteases"/>
    <property type="match status" value="1"/>
</dbReference>
<dbReference type="EMBL" id="JAHBOH010000002">
    <property type="protein sequence ID" value="MBT0995520.1"/>
    <property type="molecule type" value="Genomic_DNA"/>
</dbReference>
<dbReference type="InterPro" id="IPR009003">
    <property type="entry name" value="Peptidase_S1_PA"/>
</dbReference>
<protein>
    <submittedName>
        <fullName evidence="2">Trypsin-like peptidase domain-containing protein</fullName>
    </submittedName>
</protein>
<feature type="domain" description="CHAT" evidence="1">
    <location>
        <begin position="297"/>
        <end position="574"/>
    </location>
</feature>
<gene>
    <name evidence="2" type="ORF">KIN34_14635</name>
</gene>
<name>A0ABS5U2A5_9CELL</name>
<accession>A0ABS5U2A5</accession>
<keyword evidence="3" id="KW-1185">Reference proteome</keyword>
<reference evidence="2 3" key="1">
    <citation type="submission" date="2021-05" db="EMBL/GenBank/DDBJ databases">
        <title>Description of Cellulomonas sp. DKR-3 sp. nov.</title>
        <authorList>
            <person name="Dahal R.H."/>
            <person name="Chaudhary D.K."/>
        </authorList>
    </citation>
    <scope>NUCLEOTIDE SEQUENCE [LARGE SCALE GENOMIC DNA]</scope>
    <source>
        <strain evidence="2 3">DKR-3</strain>
    </source>
</reference>
<evidence type="ECO:0000313" key="3">
    <source>
        <dbReference type="Proteomes" id="UP000722125"/>
    </source>
</evidence>
<evidence type="ECO:0000313" key="2">
    <source>
        <dbReference type="EMBL" id="MBT0995520.1"/>
    </source>
</evidence>
<comment type="caution">
    <text evidence="2">The sequence shown here is derived from an EMBL/GenBank/DDBJ whole genome shotgun (WGS) entry which is preliminary data.</text>
</comment>
<dbReference type="Proteomes" id="UP000722125">
    <property type="component" value="Unassembled WGS sequence"/>
</dbReference>
<dbReference type="InterPro" id="IPR024983">
    <property type="entry name" value="CHAT_dom"/>
</dbReference>
<dbReference type="InterPro" id="IPR043504">
    <property type="entry name" value="Peptidase_S1_PA_chymotrypsin"/>
</dbReference>
<dbReference type="Gene3D" id="2.40.10.10">
    <property type="entry name" value="Trypsin-like serine proteases"/>
    <property type="match status" value="2"/>
</dbReference>